<reference evidence="3 4" key="1">
    <citation type="journal article" date="2020" name="bioRxiv">
        <title>Sequence and annotation of 42 cannabis genomes reveals extensive copy number variation in cannabinoid synthesis and pathogen resistance genes.</title>
        <authorList>
            <person name="Mckernan K.J."/>
            <person name="Helbert Y."/>
            <person name="Kane L.T."/>
            <person name="Ebling H."/>
            <person name="Zhang L."/>
            <person name="Liu B."/>
            <person name="Eaton Z."/>
            <person name="Mclaughlin S."/>
            <person name="Kingan S."/>
            <person name="Baybayan P."/>
            <person name="Concepcion G."/>
            <person name="Jordan M."/>
            <person name="Riva A."/>
            <person name="Barbazuk W."/>
            <person name="Harkins T."/>
        </authorList>
    </citation>
    <scope>NUCLEOTIDE SEQUENCE [LARGE SCALE GENOMIC DNA]</scope>
    <source>
        <strain evidence="4">cv. Jamaican Lion 4</strain>
        <tissue evidence="3">Leaf</tissue>
    </source>
</reference>
<proteinExistence type="predicted"/>
<evidence type="ECO:0000259" key="2">
    <source>
        <dbReference type="Pfam" id="PF13962"/>
    </source>
</evidence>
<dbReference type="Pfam" id="PF13962">
    <property type="entry name" value="PGG"/>
    <property type="match status" value="1"/>
</dbReference>
<evidence type="ECO:0000313" key="4">
    <source>
        <dbReference type="Proteomes" id="UP000525078"/>
    </source>
</evidence>
<protein>
    <recommendedName>
        <fullName evidence="2">PGG domain-containing protein</fullName>
    </recommendedName>
</protein>
<dbReference type="InterPro" id="IPR036770">
    <property type="entry name" value="Ankyrin_rpt-contain_sf"/>
</dbReference>
<feature type="domain" description="PGG" evidence="2">
    <location>
        <begin position="238"/>
        <end position="312"/>
    </location>
</feature>
<name>A0A7J6F9K4_CANSA</name>
<dbReference type="Proteomes" id="UP000525078">
    <property type="component" value="Unassembled WGS sequence"/>
</dbReference>
<dbReference type="PANTHER" id="PTHR24177">
    <property type="entry name" value="CASKIN"/>
    <property type="match status" value="1"/>
</dbReference>
<dbReference type="SUPFAM" id="SSF48403">
    <property type="entry name" value="Ankyrin repeat"/>
    <property type="match status" value="1"/>
</dbReference>
<evidence type="ECO:0000313" key="3">
    <source>
        <dbReference type="EMBL" id="KAF4367417.1"/>
    </source>
</evidence>
<evidence type="ECO:0000256" key="1">
    <source>
        <dbReference type="SAM" id="MobiDB-lite"/>
    </source>
</evidence>
<gene>
    <name evidence="3" type="ORF">F8388_025835</name>
</gene>
<dbReference type="Gene3D" id="1.25.40.20">
    <property type="entry name" value="Ankyrin repeat-containing domain"/>
    <property type="match status" value="1"/>
</dbReference>
<dbReference type="GO" id="GO:0016020">
    <property type="term" value="C:membrane"/>
    <property type="evidence" value="ECO:0007669"/>
    <property type="project" value="TreeGrafter"/>
</dbReference>
<organism evidence="3 4">
    <name type="scientific">Cannabis sativa</name>
    <name type="common">Hemp</name>
    <name type="synonym">Marijuana</name>
    <dbReference type="NCBI Taxonomy" id="3483"/>
    <lineage>
        <taxon>Eukaryota</taxon>
        <taxon>Viridiplantae</taxon>
        <taxon>Streptophyta</taxon>
        <taxon>Embryophyta</taxon>
        <taxon>Tracheophyta</taxon>
        <taxon>Spermatophyta</taxon>
        <taxon>Magnoliopsida</taxon>
        <taxon>eudicotyledons</taxon>
        <taxon>Gunneridae</taxon>
        <taxon>Pentapetalae</taxon>
        <taxon>rosids</taxon>
        <taxon>fabids</taxon>
        <taxon>Rosales</taxon>
        <taxon>Cannabaceae</taxon>
        <taxon>Cannabis</taxon>
    </lineage>
</organism>
<comment type="caution">
    <text evidence="3">The sequence shown here is derived from an EMBL/GenBank/DDBJ whole genome shotgun (WGS) entry which is preliminary data.</text>
</comment>
<dbReference type="InterPro" id="IPR026961">
    <property type="entry name" value="PGG_dom"/>
</dbReference>
<dbReference type="EMBL" id="JAATIP010000143">
    <property type="protein sequence ID" value="KAF4367417.1"/>
    <property type="molecule type" value="Genomic_DNA"/>
</dbReference>
<dbReference type="PANTHER" id="PTHR24177:SF292">
    <property type="entry name" value="ANKYRIN REPEAT FAMILY PROTEIN-RELATED"/>
    <property type="match status" value="1"/>
</dbReference>
<feature type="region of interest" description="Disordered" evidence="1">
    <location>
        <begin position="1"/>
        <end position="41"/>
    </location>
</feature>
<dbReference type="InterPro" id="IPR002110">
    <property type="entry name" value="Ankyrin_rpt"/>
</dbReference>
<dbReference type="Pfam" id="PF12796">
    <property type="entry name" value="Ank_2"/>
    <property type="match status" value="1"/>
</dbReference>
<feature type="compositionally biased region" description="Low complexity" evidence="1">
    <location>
        <begin position="11"/>
        <end position="32"/>
    </location>
</feature>
<sequence length="363" mass="40191">MDNHDQGEAYNTSTNNLNTSTPSNSSSPKISTHTQSSGSQQVIMTIDDWSRRNSLFHATLSGDYTTAKKIIDENPNILKKDFLESKGRKETVLHVAVGAKQAKYFVRQLLRDFEDYIDVSLKDSMGNTAFFSACAAGILDIVDEFLKLKNCRDFITIPGGGDVSPLYIAVSFGHGKVASRTLCSILILGQSTVEESKALKLEVRNIVIPSLRNKMNLSGQTPQDLFTEKHNDLMKDSEKWMKKNANICLLVATIIVTIIFQANSDISSSGDENTNCDISRDQNTNSSNIESSIVKNILLISNTIAMSSSSIARVRELPDRDWWAVGDDGLRADRVVEEEEPSLEEEELAEVVVDLSIIFVDDE</sequence>
<accession>A0A7J6F9K4</accession>
<dbReference type="AlphaFoldDB" id="A0A7J6F9K4"/>